<keyword evidence="1" id="KW-0472">Membrane</keyword>
<dbReference type="Gene3D" id="2.60.40.10">
    <property type="entry name" value="Immunoglobulins"/>
    <property type="match status" value="1"/>
</dbReference>
<dbReference type="AlphaFoldDB" id="A0AAV2RYX1"/>
<reference evidence="3 4" key="1">
    <citation type="submission" date="2024-05" db="EMBL/GenBank/DDBJ databases">
        <authorList>
            <person name="Wallberg A."/>
        </authorList>
    </citation>
    <scope>NUCLEOTIDE SEQUENCE [LARGE SCALE GENOMIC DNA]</scope>
</reference>
<proteinExistence type="predicted"/>
<evidence type="ECO:0000259" key="2">
    <source>
        <dbReference type="PROSITE" id="PS50853"/>
    </source>
</evidence>
<organism evidence="3 4">
    <name type="scientific">Meganyctiphanes norvegica</name>
    <name type="common">Northern krill</name>
    <name type="synonym">Thysanopoda norvegica</name>
    <dbReference type="NCBI Taxonomy" id="48144"/>
    <lineage>
        <taxon>Eukaryota</taxon>
        <taxon>Metazoa</taxon>
        <taxon>Ecdysozoa</taxon>
        <taxon>Arthropoda</taxon>
        <taxon>Crustacea</taxon>
        <taxon>Multicrustacea</taxon>
        <taxon>Malacostraca</taxon>
        <taxon>Eumalacostraca</taxon>
        <taxon>Eucarida</taxon>
        <taxon>Euphausiacea</taxon>
        <taxon>Euphausiidae</taxon>
        <taxon>Meganyctiphanes</taxon>
    </lineage>
</organism>
<sequence length="252" mass="26922">GLEPGTEYILEVVAVNSQGISEPTNLTFHTPIDVAEKQTSAVAITSSRILAWSPILGALLGLMLTFIMCIAGVVVFVRIRRRRDNDVAALQKAKVIYKKSSSPGHHTIADDGGFTQDTGPDIIQIKSDSAEETIFSDYQRNQQKQFPLCSSALLSSMEQEILPGASGGPSCFSTEFGSHGEHSELSPTLSAHTSPLLSLRRGSRGSSLYADDPVQLRCSDPLLQMKPPGTVAVTQSSKNCGVIMGPIPPLAE</sequence>
<protein>
    <recommendedName>
        <fullName evidence="2">Fibronectin type-III domain-containing protein</fullName>
    </recommendedName>
</protein>
<comment type="caution">
    <text evidence="3">The sequence shown here is derived from an EMBL/GenBank/DDBJ whole genome shotgun (WGS) entry which is preliminary data.</text>
</comment>
<dbReference type="PROSITE" id="PS50853">
    <property type="entry name" value="FN3"/>
    <property type="match status" value="1"/>
</dbReference>
<dbReference type="InterPro" id="IPR013783">
    <property type="entry name" value="Ig-like_fold"/>
</dbReference>
<keyword evidence="1" id="KW-0812">Transmembrane</keyword>
<dbReference type="EMBL" id="CAXKWB010035880">
    <property type="protein sequence ID" value="CAL4147448.1"/>
    <property type="molecule type" value="Genomic_DNA"/>
</dbReference>
<dbReference type="CDD" id="cd00063">
    <property type="entry name" value="FN3"/>
    <property type="match status" value="1"/>
</dbReference>
<feature type="transmembrane region" description="Helical" evidence="1">
    <location>
        <begin position="55"/>
        <end position="77"/>
    </location>
</feature>
<keyword evidence="4" id="KW-1185">Reference proteome</keyword>
<evidence type="ECO:0000256" key="1">
    <source>
        <dbReference type="SAM" id="Phobius"/>
    </source>
</evidence>
<feature type="domain" description="Fibronectin type-III" evidence="2">
    <location>
        <begin position="1"/>
        <end position="37"/>
    </location>
</feature>
<feature type="non-terminal residue" evidence="3">
    <location>
        <position position="1"/>
    </location>
</feature>
<dbReference type="SUPFAM" id="SSF49265">
    <property type="entry name" value="Fibronectin type III"/>
    <property type="match status" value="1"/>
</dbReference>
<dbReference type="Proteomes" id="UP001497623">
    <property type="component" value="Unassembled WGS sequence"/>
</dbReference>
<name>A0AAV2RYX1_MEGNR</name>
<dbReference type="InterPro" id="IPR036116">
    <property type="entry name" value="FN3_sf"/>
</dbReference>
<keyword evidence="1" id="KW-1133">Transmembrane helix</keyword>
<evidence type="ECO:0000313" key="3">
    <source>
        <dbReference type="EMBL" id="CAL4147448.1"/>
    </source>
</evidence>
<accession>A0AAV2RYX1</accession>
<dbReference type="InterPro" id="IPR003961">
    <property type="entry name" value="FN3_dom"/>
</dbReference>
<gene>
    <name evidence="3" type="ORF">MNOR_LOCUS30030</name>
</gene>
<evidence type="ECO:0000313" key="4">
    <source>
        <dbReference type="Proteomes" id="UP001497623"/>
    </source>
</evidence>